<evidence type="ECO:0000313" key="1">
    <source>
        <dbReference type="EMBL" id="KAJ2979440.1"/>
    </source>
</evidence>
<keyword evidence="2" id="KW-1185">Reference proteome</keyword>
<reference evidence="1" key="1">
    <citation type="submission" date="2022-08" db="EMBL/GenBank/DDBJ databases">
        <title>Genome Sequence of Lecanicillium fungicola.</title>
        <authorList>
            <person name="Buettner E."/>
        </authorList>
    </citation>
    <scope>NUCLEOTIDE SEQUENCE</scope>
    <source>
        <strain evidence="1">Babe33</strain>
    </source>
</reference>
<name>A0ACC1NJJ2_9HYPO</name>
<dbReference type="EMBL" id="JANJQO010000283">
    <property type="protein sequence ID" value="KAJ2979440.1"/>
    <property type="molecule type" value="Genomic_DNA"/>
</dbReference>
<sequence length="370" mass="40496">MDSDDDAPPQLVSTGGPDQDDEVTVKVPITIVTGYLGAGKTTLLNYILTAQHGKKIAVIMNEFGDSLDIEKSLTVNKGDEKVEEWLEVGNGCICCSVKDTGVNAIESLMAKKGAFDYILLETTGLADPGNLAPLFWVDDGLGSTIYLDGIVTLVDAKNILKSLEDPSGRVEGYDHDNRGPVMTTAHVQISHADVIVINKADLVTEEELQGVRDRIQSINGLAKIHVTEKSVVPKLDGLLLDLHAYDRFNEPEPKTKAHSHLDPMLSTITIPVGKLKPSQLEQVDKWLRLVLWENELPGNDEVQNFEIHRSKGRLLFDNGDVKMLQGVREIFEVIDAPASSDPAPTAGKIIFIGRHVADVDFEQSFRSVVN</sequence>
<comment type="caution">
    <text evidence="1">The sequence shown here is derived from an EMBL/GenBank/DDBJ whole genome shotgun (WGS) entry which is preliminary data.</text>
</comment>
<dbReference type="Proteomes" id="UP001143910">
    <property type="component" value="Unassembled WGS sequence"/>
</dbReference>
<proteinExistence type="predicted"/>
<gene>
    <name evidence="1" type="ORF">NQ176_g3251</name>
</gene>
<protein>
    <submittedName>
        <fullName evidence="1">Uncharacterized protein</fullName>
    </submittedName>
</protein>
<accession>A0ACC1NJJ2</accession>
<evidence type="ECO:0000313" key="2">
    <source>
        <dbReference type="Proteomes" id="UP001143910"/>
    </source>
</evidence>
<organism evidence="1 2">
    <name type="scientific">Zarea fungicola</name>
    <dbReference type="NCBI Taxonomy" id="93591"/>
    <lineage>
        <taxon>Eukaryota</taxon>
        <taxon>Fungi</taxon>
        <taxon>Dikarya</taxon>
        <taxon>Ascomycota</taxon>
        <taxon>Pezizomycotina</taxon>
        <taxon>Sordariomycetes</taxon>
        <taxon>Hypocreomycetidae</taxon>
        <taxon>Hypocreales</taxon>
        <taxon>Cordycipitaceae</taxon>
        <taxon>Zarea</taxon>
    </lineage>
</organism>